<feature type="compositionally biased region" description="Basic and acidic residues" evidence="1">
    <location>
        <begin position="880"/>
        <end position="890"/>
    </location>
</feature>
<feature type="compositionally biased region" description="Polar residues" evidence="1">
    <location>
        <begin position="857"/>
        <end position="873"/>
    </location>
</feature>
<feature type="transmembrane region" description="Helical" evidence="2">
    <location>
        <begin position="573"/>
        <end position="597"/>
    </location>
</feature>
<feature type="region of interest" description="Disordered" evidence="1">
    <location>
        <begin position="1"/>
        <end position="44"/>
    </location>
</feature>
<comment type="caution">
    <text evidence="4">The sequence shown here is derived from an EMBL/GenBank/DDBJ whole genome shotgun (WGS) entry which is preliminary data.</text>
</comment>
<dbReference type="Proteomes" id="UP001295423">
    <property type="component" value="Unassembled WGS sequence"/>
</dbReference>
<dbReference type="PANTHER" id="PTHR35408">
    <property type="entry name" value="CHROMOSOME 15, WHOLE GENOME SHOTGUN SEQUENCE"/>
    <property type="match status" value="1"/>
</dbReference>
<evidence type="ECO:0000256" key="1">
    <source>
        <dbReference type="SAM" id="MobiDB-lite"/>
    </source>
</evidence>
<dbReference type="EMBL" id="CAKOGP040000446">
    <property type="protein sequence ID" value="CAJ1935287.1"/>
    <property type="molecule type" value="Genomic_DNA"/>
</dbReference>
<feature type="compositionally biased region" description="Basic and acidic residues" evidence="1">
    <location>
        <begin position="33"/>
        <end position="44"/>
    </location>
</feature>
<dbReference type="PANTHER" id="PTHR35408:SF3">
    <property type="entry name" value="GLYCOSYLTRANSFERASE 2-LIKE DOMAIN-CONTAINING PROTEIN"/>
    <property type="match status" value="1"/>
</dbReference>
<gene>
    <name evidence="4" type="ORF">CYCCA115_LOCUS4622</name>
</gene>
<feature type="compositionally biased region" description="Low complexity" evidence="1">
    <location>
        <begin position="814"/>
        <end position="838"/>
    </location>
</feature>
<name>A0AAD2CJ50_9STRA</name>
<keyword evidence="2" id="KW-1133">Transmembrane helix</keyword>
<dbReference type="Pfam" id="PF13632">
    <property type="entry name" value="Glyco_trans_2_3"/>
    <property type="match status" value="1"/>
</dbReference>
<feature type="transmembrane region" description="Helical" evidence="2">
    <location>
        <begin position="617"/>
        <end position="640"/>
    </location>
</feature>
<proteinExistence type="predicted"/>
<feature type="transmembrane region" description="Helical" evidence="2">
    <location>
        <begin position="723"/>
        <end position="744"/>
    </location>
</feature>
<feature type="region of interest" description="Disordered" evidence="1">
    <location>
        <begin position="813"/>
        <end position="890"/>
    </location>
</feature>
<evidence type="ECO:0000313" key="4">
    <source>
        <dbReference type="EMBL" id="CAJ1935287.1"/>
    </source>
</evidence>
<feature type="transmembrane region" description="Helical" evidence="2">
    <location>
        <begin position="764"/>
        <end position="785"/>
    </location>
</feature>
<dbReference type="InterPro" id="IPR001173">
    <property type="entry name" value="Glyco_trans_2-like"/>
</dbReference>
<feature type="domain" description="Glycosyltransferase 2-like" evidence="3">
    <location>
        <begin position="358"/>
        <end position="590"/>
    </location>
</feature>
<keyword evidence="5" id="KW-1185">Reference proteome</keyword>
<dbReference type="AlphaFoldDB" id="A0AAD2CJ50"/>
<protein>
    <recommendedName>
        <fullName evidence="3">Glycosyltransferase 2-like domain-containing protein</fullName>
    </recommendedName>
</protein>
<keyword evidence="2" id="KW-0472">Membrane</keyword>
<dbReference type="InterPro" id="IPR029044">
    <property type="entry name" value="Nucleotide-diphossugar_trans"/>
</dbReference>
<reference evidence="4" key="1">
    <citation type="submission" date="2023-08" db="EMBL/GenBank/DDBJ databases">
        <authorList>
            <person name="Audoor S."/>
            <person name="Bilcke G."/>
        </authorList>
    </citation>
    <scope>NUCLEOTIDE SEQUENCE</scope>
</reference>
<dbReference type="SUPFAM" id="SSF53448">
    <property type="entry name" value="Nucleotide-diphospho-sugar transferases"/>
    <property type="match status" value="1"/>
</dbReference>
<evidence type="ECO:0000259" key="3">
    <source>
        <dbReference type="Pfam" id="PF13632"/>
    </source>
</evidence>
<evidence type="ECO:0000313" key="5">
    <source>
        <dbReference type="Proteomes" id="UP001295423"/>
    </source>
</evidence>
<keyword evidence="2" id="KW-0812">Transmembrane</keyword>
<feature type="transmembrane region" description="Helical" evidence="2">
    <location>
        <begin position="117"/>
        <end position="136"/>
    </location>
</feature>
<accession>A0AAD2CJ50</accession>
<organism evidence="4 5">
    <name type="scientific">Cylindrotheca closterium</name>
    <dbReference type="NCBI Taxonomy" id="2856"/>
    <lineage>
        <taxon>Eukaryota</taxon>
        <taxon>Sar</taxon>
        <taxon>Stramenopiles</taxon>
        <taxon>Ochrophyta</taxon>
        <taxon>Bacillariophyta</taxon>
        <taxon>Bacillariophyceae</taxon>
        <taxon>Bacillariophycidae</taxon>
        <taxon>Bacillariales</taxon>
        <taxon>Bacillariaceae</taxon>
        <taxon>Cylindrotheca</taxon>
    </lineage>
</organism>
<evidence type="ECO:0000256" key="2">
    <source>
        <dbReference type="SAM" id="Phobius"/>
    </source>
</evidence>
<sequence>MQEQSYDPYEDRIPEFDDEENPPTRNRRRRRREQAAEENPHRLFYDPDRISSAAMDDGVHNIPGSPWAKPAVRPSSRPKETLPIAKFVATCAVILSILWITAIILFAVWNFDNLGRMIGEIVLGVTCFFGLFWNSYYTTTSIFKCLVPGKAFLTNTKYSSVIPEEKSPFDKWLTVTIQIPVFKEPVHHVILPTLESCIKARDHYIRSTGTECNIVVCDDGMMVFLKNNFAAAEMLWETIVKSKGRVLKLSRLLRTVPRPSRMHLKGLQSKSVYEVFHRMLFYYHFRIGFVARSTWDRPGKAKRASNLNSHMRLVWGAKQQEGMPYPQALHQMSHNSDGSRFVMFGNDISIGQLLVITEANSRMAEKVITKTVPEFLNDSGLGFTQHATKTLDDQRGESYFVNLISAYTDAQSQGHDLLSSILGCHPPLVGQSVFLRSEAVRQCGRVRTLRKAQQWLQNIGIPFLSVDQVGLRNLQDHSFTEYWSENHVLEDFELMIHLYNLGFDGRYVTYPGCEFERGVSRTFDEEASKQRKLSWGAHEIMFNPLNTWLVRGPFSPVFVTMFKSKAIPSTYKIFLASHLLSYSSGGIYLFVFSVAAVTRILDTEISEESIWFAFNSAGVLALTHVLSYMISSFMLLIALIRIRFINKRIMFTKYNKGGLCYLLWKQLRYSMLYQWMFYSCMATYYFLGGMDHLFSRDGFANPGAYSQSRNCLVRKFTSIKNAIVFNSGSWLIGFYLLWLIYAVILEQEDWDWNFDTVPEDWIPLTIFAGPAAVMALLIGFVPLLLNPYVIGWPFHPPLCRSRNRLRKLEEKRQVALSSPQSQSTSSTAKSSPESKVSSRLLQRKMRMHNNPDVESGSVATFSSNWVKSPQAQPQKIRKVPPKEQKQQPFG</sequence>
<feature type="transmembrane region" description="Helical" evidence="2">
    <location>
        <begin position="87"/>
        <end position="111"/>
    </location>
</feature>